<organism evidence="2 3">
    <name type="scientific">Candidatus Zambryskibacteria bacterium RIFCSPHIGHO2_02_FULL_43_37</name>
    <dbReference type="NCBI Taxonomy" id="1802749"/>
    <lineage>
        <taxon>Bacteria</taxon>
        <taxon>Candidatus Zambryskiibacteriota</taxon>
    </lineage>
</organism>
<keyword evidence="1" id="KW-1133">Transmembrane helix</keyword>
<evidence type="ECO:0000313" key="3">
    <source>
        <dbReference type="Proteomes" id="UP000177279"/>
    </source>
</evidence>
<proteinExistence type="predicted"/>
<gene>
    <name evidence="2" type="ORF">A3D49_00225</name>
</gene>
<dbReference type="Proteomes" id="UP000177279">
    <property type="component" value="Unassembled WGS sequence"/>
</dbReference>
<comment type="caution">
    <text evidence="2">The sequence shown here is derived from an EMBL/GenBank/DDBJ whole genome shotgun (WGS) entry which is preliminary data.</text>
</comment>
<protein>
    <recommendedName>
        <fullName evidence="4">SMODS and SLOG-associating 2TM effector domain-containing protein</fullName>
    </recommendedName>
</protein>
<accession>A0A1G2TG97</accession>
<reference evidence="2 3" key="1">
    <citation type="journal article" date="2016" name="Nat. Commun.">
        <title>Thousands of microbial genomes shed light on interconnected biogeochemical processes in an aquifer system.</title>
        <authorList>
            <person name="Anantharaman K."/>
            <person name="Brown C.T."/>
            <person name="Hug L.A."/>
            <person name="Sharon I."/>
            <person name="Castelle C.J."/>
            <person name="Probst A.J."/>
            <person name="Thomas B.C."/>
            <person name="Singh A."/>
            <person name="Wilkins M.J."/>
            <person name="Karaoz U."/>
            <person name="Brodie E.L."/>
            <person name="Williams K.H."/>
            <person name="Hubbard S.S."/>
            <person name="Banfield J.F."/>
        </authorList>
    </citation>
    <scope>NUCLEOTIDE SEQUENCE [LARGE SCALE GENOMIC DNA]</scope>
</reference>
<feature type="transmembrane region" description="Helical" evidence="1">
    <location>
        <begin position="131"/>
        <end position="152"/>
    </location>
</feature>
<evidence type="ECO:0008006" key="4">
    <source>
        <dbReference type="Google" id="ProtNLM"/>
    </source>
</evidence>
<keyword evidence="1" id="KW-0812">Transmembrane</keyword>
<name>A0A1G2TG97_9BACT</name>
<sequence>MAFHHKEPEGEQADSHEIALQLDNYDDLFSVFDNRPYSKRALSVDFLDEVRRASLDKSDEKLELVISMPKELRSEAHDQTIKERLSDHFHKHYKRLQVEKRRIMRLGFLMVFLGLVSMVGATFVISKNSDAQSFGYSFLLILLEPAAWFLLWEGMDQIIFNSQSLKHDLEFYRKMSLSHERVHFQSY</sequence>
<evidence type="ECO:0000313" key="2">
    <source>
        <dbReference type="EMBL" id="OHA96315.1"/>
    </source>
</evidence>
<keyword evidence="1" id="KW-0472">Membrane</keyword>
<dbReference type="EMBL" id="MHVS01000005">
    <property type="protein sequence ID" value="OHA96315.1"/>
    <property type="molecule type" value="Genomic_DNA"/>
</dbReference>
<dbReference type="AlphaFoldDB" id="A0A1G2TG97"/>
<evidence type="ECO:0000256" key="1">
    <source>
        <dbReference type="SAM" id="Phobius"/>
    </source>
</evidence>
<feature type="transmembrane region" description="Helical" evidence="1">
    <location>
        <begin position="103"/>
        <end position="125"/>
    </location>
</feature>